<evidence type="ECO:0000313" key="1">
    <source>
        <dbReference type="EMBL" id="MBC8558669.1"/>
    </source>
</evidence>
<evidence type="ECO:0000313" key="2">
    <source>
        <dbReference type="Proteomes" id="UP000610760"/>
    </source>
</evidence>
<proteinExistence type="predicted"/>
<dbReference type="AlphaFoldDB" id="A0A926E238"/>
<name>A0A926E238_9FIRM</name>
<comment type="caution">
    <text evidence="1">The sequence shown here is derived from an EMBL/GenBank/DDBJ whole genome shotgun (WGS) entry which is preliminary data.</text>
</comment>
<dbReference type="EMBL" id="JACRSV010000001">
    <property type="protein sequence ID" value="MBC8558669.1"/>
    <property type="molecule type" value="Genomic_DNA"/>
</dbReference>
<gene>
    <name evidence="1" type="ORF">H8710_01165</name>
</gene>
<sequence length="92" mass="10676">MIIRDLKKDRYDYLCGRLNQNAALEPLCASYTVTMQVGKYDYAMKIQPERHCRMAILQALQIDRQDDYPDFTLITSGKLLSSLLELFIEQGI</sequence>
<organism evidence="1 2">
    <name type="scientific">Fumia xinanensis</name>
    <dbReference type="NCBI Taxonomy" id="2763659"/>
    <lineage>
        <taxon>Bacteria</taxon>
        <taxon>Bacillati</taxon>
        <taxon>Bacillota</taxon>
        <taxon>Clostridia</taxon>
        <taxon>Eubacteriales</taxon>
        <taxon>Oscillospiraceae</taxon>
        <taxon>Fumia</taxon>
    </lineage>
</organism>
<reference evidence="1" key="1">
    <citation type="submission" date="2020-08" db="EMBL/GenBank/DDBJ databases">
        <title>Genome public.</title>
        <authorList>
            <person name="Liu C."/>
            <person name="Sun Q."/>
        </authorList>
    </citation>
    <scope>NUCLEOTIDE SEQUENCE</scope>
    <source>
        <strain evidence="1">NSJ-33</strain>
    </source>
</reference>
<dbReference type="RefSeq" id="WP_249293557.1">
    <property type="nucleotide sequence ID" value="NZ_JACRSV010000001.1"/>
</dbReference>
<protein>
    <submittedName>
        <fullName evidence="1">Uncharacterized protein</fullName>
    </submittedName>
</protein>
<keyword evidence="2" id="KW-1185">Reference proteome</keyword>
<accession>A0A926E238</accession>
<dbReference type="Proteomes" id="UP000610760">
    <property type="component" value="Unassembled WGS sequence"/>
</dbReference>